<keyword evidence="4" id="KW-1185">Reference proteome</keyword>
<gene>
    <name evidence="3" type="ORF">EPI10_005607</name>
</gene>
<dbReference type="InterPro" id="IPR013103">
    <property type="entry name" value="RVT_2"/>
</dbReference>
<feature type="transmembrane region" description="Helical" evidence="1">
    <location>
        <begin position="54"/>
        <end position="73"/>
    </location>
</feature>
<accession>A0A5B6WNT8</accession>
<keyword evidence="1" id="KW-1133">Transmembrane helix</keyword>
<sequence>MDAEMDYVKSNTMWELVNLPVEIKPIGCKWIYKKKRNEEEKWKHINLDFYDKTFSMIAILKFIPILLSIAATLDYEIWQMDVKTVFLNGYLDKTIYLTQPTSYVVKGKKQKV</sequence>
<dbReference type="OrthoDB" id="411615at2759"/>
<protein>
    <submittedName>
        <fullName evidence="3">Retrovirus-related pol polyprotein from transposon tnt 1-94</fullName>
    </submittedName>
</protein>
<dbReference type="Pfam" id="PF07727">
    <property type="entry name" value="RVT_2"/>
    <property type="match status" value="1"/>
</dbReference>
<feature type="domain" description="Reverse transcriptase Ty1/copia-type" evidence="2">
    <location>
        <begin position="11"/>
        <end position="112"/>
    </location>
</feature>
<name>A0A5B6WNT8_9ROSI</name>
<reference evidence="4" key="1">
    <citation type="journal article" date="2019" name="Plant Biotechnol. J.">
        <title>Genome sequencing of the Australian wild diploid species Gossypium australe highlights disease resistance and delayed gland morphogenesis.</title>
        <authorList>
            <person name="Cai Y."/>
            <person name="Cai X."/>
            <person name="Wang Q."/>
            <person name="Wang P."/>
            <person name="Zhang Y."/>
            <person name="Cai C."/>
            <person name="Xu Y."/>
            <person name="Wang K."/>
            <person name="Zhou Z."/>
            <person name="Wang C."/>
            <person name="Geng S."/>
            <person name="Li B."/>
            <person name="Dong Q."/>
            <person name="Hou Y."/>
            <person name="Wang H."/>
            <person name="Ai P."/>
            <person name="Liu Z."/>
            <person name="Yi F."/>
            <person name="Sun M."/>
            <person name="An G."/>
            <person name="Cheng J."/>
            <person name="Zhang Y."/>
            <person name="Shi Q."/>
            <person name="Xie Y."/>
            <person name="Shi X."/>
            <person name="Chang Y."/>
            <person name="Huang F."/>
            <person name="Chen Y."/>
            <person name="Hong S."/>
            <person name="Mi L."/>
            <person name="Sun Q."/>
            <person name="Zhang L."/>
            <person name="Zhou B."/>
            <person name="Peng R."/>
            <person name="Zhang X."/>
            <person name="Liu F."/>
        </authorList>
    </citation>
    <scope>NUCLEOTIDE SEQUENCE [LARGE SCALE GENOMIC DNA]</scope>
    <source>
        <strain evidence="4">cv. PA1801</strain>
    </source>
</reference>
<evidence type="ECO:0000259" key="2">
    <source>
        <dbReference type="Pfam" id="PF07727"/>
    </source>
</evidence>
<dbReference type="AlphaFoldDB" id="A0A5B6WNT8"/>
<evidence type="ECO:0000256" key="1">
    <source>
        <dbReference type="SAM" id="Phobius"/>
    </source>
</evidence>
<keyword evidence="1" id="KW-0472">Membrane</keyword>
<dbReference type="EMBL" id="SMMG02000002">
    <property type="protein sequence ID" value="KAA3483430.1"/>
    <property type="molecule type" value="Genomic_DNA"/>
</dbReference>
<keyword evidence="1" id="KW-0812">Transmembrane</keyword>
<evidence type="ECO:0000313" key="4">
    <source>
        <dbReference type="Proteomes" id="UP000325315"/>
    </source>
</evidence>
<comment type="caution">
    <text evidence="3">The sequence shown here is derived from an EMBL/GenBank/DDBJ whole genome shotgun (WGS) entry which is preliminary data.</text>
</comment>
<proteinExistence type="predicted"/>
<evidence type="ECO:0000313" key="3">
    <source>
        <dbReference type="EMBL" id="KAA3483430.1"/>
    </source>
</evidence>
<dbReference type="Proteomes" id="UP000325315">
    <property type="component" value="Unassembled WGS sequence"/>
</dbReference>
<organism evidence="3 4">
    <name type="scientific">Gossypium australe</name>
    <dbReference type="NCBI Taxonomy" id="47621"/>
    <lineage>
        <taxon>Eukaryota</taxon>
        <taxon>Viridiplantae</taxon>
        <taxon>Streptophyta</taxon>
        <taxon>Embryophyta</taxon>
        <taxon>Tracheophyta</taxon>
        <taxon>Spermatophyta</taxon>
        <taxon>Magnoliopsida</taxon>
        <taxon>eudicotyledons</taxon>
        <taxon>Gunneridae</taxon>
        <taxon>Pentapetalae</taxon>
        <taxon>rosids</taxon>
        <taxon>malvids</taxon>
        <taxon>Malvales</taxon>
        <taxon>Malvaceae</taxon>
        <taxon>Malvoideae</taxon>
        <taxon>Gossypium</taxon>
    </lineage>
</organism>